<evidence type="ECO:0000259" key="1">
    <source>
        <dbReference type="Pfam" id="PF13391"/>
    </source>
</evidence>
<keyword evidence="3" id="KW-1185">Reference proteome</keyword>
<dbReference type="Pfam" id="PF13391">
    <property type="entry name" value="HNH_2"/>
    <property type="match status" value="1"/>
</dbReference>
<reference evidence="2 3" key="1">
    <citation type="submission" date="2019-10" db="EMBL/GenBank/DDBJ databases">
        <authorList>
            <person name="Palmer J.M."/>
        </authorList>
    </citation>
    <scope>NUCLEOTIDE SEQUENCE [LARGE SCALE GENOMIC DNA]</scope>
    <source>
        <strain evidence="2 3">TWF506</strain>
    </source>
</reference>
<dbReference type="Proteomes" id="UP001307849">
    <property type="component" value="Unassembled WGS sequence"/>
</dbReference>
<organism evidence="2 3">
    <name type="scientific">Arthrobotrys conoides</name>
    <dbReference type="NCBI Taxonomy" id="74498"/>
    <lineage>
        <taxon>Eukaryota</taxon>
        <taxon>Fungi</taxon>
        <taxon>Dikarya</taxon>
        <taxon>Ascomycota</taxon>
        <taxon>Pezizomycotina</taxon>
        <taxon>Orbiliomycetes</taxon>
        <taxon>Orbiliales</taxon>
        <taxon>Orbiliaceae</taxon>
        <taxon>Arthrobotrys</taxon>
    </lineage>
</organism>
<dbReference type="EMBL" id="JAVHJM010000013">
    <property type="protein sequence ID" value="KAK6499483.1"/>
    <property type="molecule type" value="Genomic_DNA"/>
</dbReference>
<accession>A0AAN8NKU4</accession>
<name>A0AAN8NKU4_9PEZI</name>
<protein>
    <recommendedName>
        <fullName evidence="1">HNH nuclease domain-containing protein</fullName>
    </recommendedName>
</protein>
<evidence type="ECO:0000313" key="2">
    <source>
        <dbReference type="EMBL" id="KAK6499483.1"/>
    </source>
</evidence>
<proteinExistence type="predicted"/>
<dbReference type="InterPro" id="IPR003615">
    <property type="entry name" value="HNH_nuc"/>
</dbReference>
<dbReference type="AlphaFoldDB" id="A0AAN8NKU4"/>
<feature type="domain" description="HNH nuclease" evidence="1">
    <location>
        <begin position="1"/>
        <end position="26"/>
    </location>
</feature>
<evidence type="ECO:0000313" key="3">
    <source>
        <dbReference type="Proteomes" id="UP001307849"/>
    </source>
</evidence>
<gene>
    <name evidence="2" type="ORF">TWF506_004113</name>
</gene>
<sequence length="134" mass="14720">MNSPQNGILLSSISHVLFSVHYLAVNPEADYRVYVFDHDNFGYHGNHMSIAARENGDTGVRDALLSWHFRQCVLANMRGAGEPTWDYGPNEGGDVVGRLLSSDHVSPDQAMARLGEEVGARLALTSYPSSEDDK</sequence>
<comment type="caution">
    <text evidence="2">The sequence shown here is derived from an EMBL/GenBank/DDBJ whole genome shotgun (WGS) entry which is preliminary data.</text>
</comment>